<sequence length="119" mass="12564">MSSTSKNKGKEDTTPPSTSPDKSKQTTEFTPLIAHGQMNSSGPQAARDAAVNTTPRTDPPSNTDRSSLDSGPPESLLVVPVSPGPTPPNALCRLTAVEAKVGELERRVSHQECCCCLMM</sequence>
<feature type="compositionally biased region" description="Polar residues" evidence="1">
    <location>
        <begin position="51"/>
        <end position="69"/>
    </location>
</feature>
<feature type="compositionally biased region" description="Low complexity" evidence="1">
    <location>
        <begin position="70"/>
        <end position="81"/>
    </location>
</feature>
<feature type="region of interest" description="Disordered" evidence="1">
    <location>
        <begin position="1"/>
        <end position="88"/>
    </location>
</feature>
<comment type="caution">
    <text evidence="2">The sequence shown here is derived from an EMBL/GenBank/DDBJ whole genome shotgun (WGS) entry which is preliminary data.</text>
</comment>
<organism evidence="2 3">
    <name type="scientific">Hymenoscyphus fraxineus</name>
    <dbReference type="NCBI Taxonomy" id="746836"/>
    <lineage>
        <taxon>Eukaryota</taxon>
        <taxon>Fungi</taxon>
        <taxon>Dikarya</taxon>
        <taxon>Ascomycota</taxon>
        <taxon>Pezizomycotina</taxon>
        <taxon>Leotiomycetes</taxon>
        <taxon>Helotiales</taxon>
        <taxon>Helotiaceae</taxon>
        <taxon>Hymenoscyphus</taxon>
    </lineage>
</organism>
<proteinExistence type="predicted"/>
<dbReference type="Proteomes" id="UP000696280">
    <property type="component" value="Unassembled WGS sequence"/>
</dbReference>
<evidence type="ECO:0000256" key="1">
    <source>
        <dbReference type="SAM" id="MobiDB-lite"/>
    </source>
</evidence>
<dbReference type="AlphaFoldDB" id="A0A9N9L9N4"/>
<evidence type="ECO:0000313" key="3">
    <source>
        <dbReference type="Proteomes" id="UP000696280"/>
    </source>
</evidence>
<protein>
    <submittedName>
        <fullName evidence="2">Uncharacterized protein</fullName>
    </submittedName>
</protein>
<accession>A0A9N9L9N4</accession>
<dbReference type="EMBL" id="CAJVRL010000092">
    <property type="protein sequence ID" value="CAG8959502.1"/>
    <property type="molecule type" value="Genomic_DNA"/>
</dbReference>
<dbReference type="OrthoDB" id="10417468at2759"/>
<gene>
    <name evidence="2" type="ORF">HYFRA_00001401</name>
</gene>
<name>A0A9N9L9N4_9HELO</name>
<evidence type="ECO:0000313" key="2">
    <source>
        <dbReference type="EMBL" id="CAG8959502.1"/>
    </source>
</evidence>
<keyword evidence="3" id="KW-1185">Reference proteome</keyword>
<reference evidence="2" key="1">
    <citation type="submission" date="2021-07" db="EMBL/GenBank/DDBJ databases">
        <authorList>
            <person name="Durling M."/>
        </authorList>
    </citation>
    <scope>NUCLEOTIDE SEQUENCE</scope>
</reference>